<name>A0A8T2ESN9_9BRAS</name>
<accession>A0A8T2ESN9</accession>
<comment type="caution">
    <text evidence="1">The sequence shown here is derived from an EMBL/GenBank/DDBJ whole genome shotgun (WGS) entry which is preliminary data.</text>
</comment>
<protein>
    <submittedName>
        <fullName evidence="1">Uncharacterized protein</fullName>
    </submittedName>
</protein>
<dbReference type="Proteomes" id="UP000694240">
    <property type="component" value="Chromosome 3"/>
</dbReference>
<evidence type="ECO:0000313" key="1">
    <source>
        <dbReference type="EMBL" id="KAG7626987.1"/>
    </source>
</evidence>
<organism evidence="1 2">
    <name type="scientific">Arabidopsis thaliana x Arabidopsis arenosa</name>
    <dbReference type="NCBI Taxonomy" id="1240361"/>
    <lineage>
        <taxon>Eukaryota</taxon>
        <taxon>Viridiplantae</taxon>
        <taxon>Streptophyta</taxon>
        <taxon>Embryophyta</taxon>
        <taxon>Tracheophyta</taxon>
        <taxon>Spermatophyta</taxon>
        <taxon>Magnoliopsida</taxon>
        <taxon>eudicotyledons</taxon>
        <taxon>Gunneridae</taxon>
        <taxon>Pentapetalae</taxon>
        <taxon>rosids</taxon>
        <taxon>malvids</taxon>
        <taxon>Brassicales</taxon>
        <taxon>Brassicaceae</taxon>
        <taxon>Camelineae</taxon>
        <taxon>Arabidopsis</taxon>
    </lineage>
</organism>
<dbReference type="AlphaFoldDB" id="A0A8T2ESN9"/>
<keyword evidence="2" id="KW-1185">Reference proteome</keyword>
<evidence type="ECO:0000313" key="2">
    <source>
        <dbReference type="Proteomes" id="UP000694240"/>
    </source>
</evidence>
<proteinExistence type="predicted"/>
<sequence length="118" mass="13558">MTPSPWSGGYHRFFNSLSSYPVIIELIQVIIKYLNNLQTCESLETSDIMTLSLGGHYRVFSNLLYPTVFHVEHLSKNSYALSALAVNDHTFVKDFVKLVFMVESAKTSNRFFRLCKKN</sequence>
<dbReference type="EMBL" id="JAEFBK010000003">
    <property type="protein sequence ID" value="KAG7626987.1"/>
    <property type="molecule type" value="Genomic_DNA"/>
</dbReference>
<gene>
    <name evidence="1" type="ORF">ISN45_At03g031030</name>
</gene>
<reference evidence="1 2" key="1">
    <citation type="submission" date="2020-12" db="EMBL/GenBank/DDBJ databases">
        <title>Concerted genomic and epigenomic changes stabilize Arabidopsis allopolyploids.</title>
        <authorList>
            <person name="Chen Z."/>
        </authorList>
    </citation>
    <scope>NUCLEOTIDE SEQUENCE [LARGE SCALE GENOMIC DNA]</scope>
    <source>
        <strain evidence="1">Allo738</strain>
        <tissue evidence="1">Leaf</tissue>
    </source>
</reference>